<gene>
    <name evidence="1" type="ORF">A2886_02875</name>
</gene>
<dbReference type="InterPro" id="IPR012386">
    <property type="entry name" value="Cyclic-nucl_3Pdiesterase"/>
</dbReference>
<dbReference type="Pfam" id="PF07823">
    <property type="entry name" value="CPDase"/>
    <property type="match status" value="1"/>
</dbReference>
<proteinExistence type="predicted"/>
<dbReference type="AlphaFoldDB" id="A0A1F4URW6"/>
<reference evidence="1 2" key="1">
    <citation type="journal article" date="2016" name="Nat. Commun.">
        <title>Thousands of microbial genomes shed light on interconnected biogeochemical processes in an aquifer system.</title>
        <authorList>
            <person name="Anantharaman K."/>
            <person name="Brown C.T."/>
            <person name="Hug L.A."/>
            <person name="Sharon I."/>
            <person name="Castelle C.J."/>
            <person name="Probst A.J."/>
            <person name="Thomas B.C."/>
            <person name="Singh A."/>
            <person name="Wilkins M.J."/>
            <person name="Karaoz U."/>
            <person name="Brodie E.L."/>
            <person name="Williams K.H."/>
            <person name="Hubbard S.S."/>
            <person name="Banfield J.F."/>
        </authorList>
    </citation>
    <scope>NUCLEOTIDE SEQUENCE [LARGE SCALE GENOMIC DNA]</scope>
</reference>
<sequence>MLSQKNSLYNFSIPIKKSTKDEKPYFLFLVPPARVGEILQKVITNLSEKHNSPNFEPHITLLNNVFSDLETVKQKAKLLASKLKPILISLGEVSFGANYFQSVFIRVKATAELMDLYTLAKEIYLADDNVFMPHMSLIYGNQTMEERKRITSAIELPKDISFEASKLVIVPGTENPDDWIHIEEFDIK</sequence>
<dbReference type="Proteomes" id="UP000176608">
    <property type="component" value="Unassembled WGS sequence"/>
</dbReference>
<dbReference type="InterPro" id="IPR009097">
    <property type="entry name" value="Cyclic_Pdiesterase"/>
</dbReference>
<dbReference type="PANTHER" id="PTHR28141">
    <property type="entry name" value="2',3'-CYCLIC-NUCLEOTIDE 3'-PHOSPHODIESTERASE"/>
    <property type="match status" value="1"/>
</dbReference>
<accession>A0A1F4URW6</accession>
<evidence type="ECO:0000313" key="1">
    <source>
        <dbReference type="EMBL" id="OGC47694.1"/>
    </source>
</evidence>
<dbReference type="GO" id="GO:0009187">
    <property type="term" value="P:cyclic nucleotide metabolic process"/>
    <property type="evidence" value="ECO:0007669"/>
    <property type="project" value="TreeGrafter"/>
</dbReference>
<dbReference type="SUPFAM" id="SSF55144">
    <property type="entry name" value="LigT-like"/>
    <property type="match status" value="1"/>
</dbReference>
<protein>
    <recommendedName>
        <fullName evidence="3">2'-5' RNA ligase</fullName>
    </recommendedName>
</protein>
<evidence type="ECO:0008006" key="3">
    <source>
        <dbReference type="Google" id="ProtNLM"/>
    </source>
</evidence>
<dbReference type="EMBL" id="MEVA01000006">
    <property type="protein sequence ID" value="OGC47694.1"/>
    <property type="molecule type" value="Genomic_DNA"/>
</dbReference>
<dbReference type="PANTHER" id="PTHR28141:SF1">
    <property type="entry name" value="2',3'-CYCLIC-NUCLEOTIDE 3'-PHOSPHODIESTERASE"/>
    <property type="match status" value="1"/>
</dbReference>
<organism evidence="1 2">
    <name type="scientific">candidate division WWE3 bacterium RIFCSPHIGHO2_01_FULL_42_13</name>
    <dbReference type="NCBI Taxonomy" id="1802617"/>
    <lineage>
        <taxon>Bacteria</taxon>
        <taxon>Katanobacteria</taxon>
    </lineage>
</organism>
<comment type="caution">
    <text evidence="1">The sequence shown here is derived from an EMBL/GenBank/DDBJ whole genome shotgun (WGS) entry which is preliminary data.</text>
</comment>
<name>A0A1F4URW6_UNCKA</name>
<dbReference type="GO" id="GO:0004113">
    <property type="term" value="F:2',3'-cyclic-nucleotide 3'-phosphodiesterase activity"/>
    <property type="evidence" value="ECO:0007669"/>
    <property type="project" value="TreeGrafter"/>
</dbReference>
<dbReference type="STRING" id="1802617.A2886_02875"/>
<dbReference type="Gene3D" id="3.90.1140.10">
    <property type="entry name" value="Cyclic phosphodiesterase"/>
    <property type="match status" value="1"/>
</dbReference>
<evidence type="ECO:0000313" key="2">
    <source>
        <dbReference type="Proteomes" id="UP000176608"/>
    </source>
</evidence>